<gene>
    <name evidence="5" type="ORF">NIIDNTM18_26140</name>
</gene>
<feature type="compositionally biased region" description="Polar residues" evidence="2">
    <location>
        <begin position="8"/>
        <end position="19"/>
    </location>
</feature>
<dbReference type="InterPro" id="IPR001932">
    <property type="entry name" value="PPM-type_phosphatase-like_dom"/>
</dbReference>
<evidence type="ECO:0000256" key="1">
    <source>
        <dbReference type="ARBA" id="ARBA00022801"/>
    </source>
</evidence>
<protein>
    <submittedName>
        <fullName evidence="5">Uncharacterized protein</fullName>
    </submittedName>
</protein>
<evidence type="ECO:0000259" key="3">
    <source>
        <dbReference type="SMART" id="SM00065"/>
    </source>
</evidence>
<dbReference type="InterPro" id="IPR036457">
    <property type="entry name" value="PPM-type-like_dom_sf"/>
</dbReference>
<dbReference type="Gene3D" id="3.60.40.10">
    <property type="entry name" value="PPM-type phosphatase domain"/>
    <property type="match status" value="1"/>
</dbReference>
<dbReference type="SUPFAM" id="SSF81606">
    <property type="entry name" value="PP2C-like"/>
    <property type="match status" value="1"/>
</dbReference>
<dbReference type="EMBL" id="AP023287">
    <property type="protein sequence ID" value="BCI53336.1"/>
    <property type="molecule type" value="Genomic_DNA"/>
</dbReference>
<dbReference type="InterPro" id="IPR029016">
    <property type="entry name" value="GAF-like_dom_sf"/>
</dbReference>
<sequence>MRRFPTSGGKTVTITQASARSADEAETERLRAVARYAILDSPADAAFDRIARVAARAFAAPMATISFVDRDRIWFKAAHGFDDLREVDRRAGFSSATILEDRPYVIHDAARDPRTAHNAFVHGALGIRFYAGAPIVTSDGHRIGAVNVLDTRARRCTDRELHTLTDLADLVMDHLDLRLAAGWTGGTGPAAPGTSTEDATTVADYVEALQRALLPPSLPKIPGLSTAVHYHPASAARVGGDFYDVFALDDDRWAFFLGDVEGHGTAAAAVTSLVRYTLRAAALHYDNPTDGLDELNRVLVLDPNQRRFCTVLFGTLTTRPHAGGHHIRLATGGHLPALLLDPATGRVRPVRPERGMFVGAVPDATFGECAFTLRPGQTLLLFTDGITEARPTGSGCFGEEALRRYLTHRVHLGASDLIDDLAALVPTLRPDDDIALLALTADD</sequence>
<dbReference type="InterPro" id="IPR052016">
    <property type="entry name" value="Bact_Sigma-Reg"/>
</dbReference>
<evidence type="ECO:0000259" key="4">
    <source>
        <dbReference type="SMART" id="SM00331"/>
    </source>
</evidence>
<evidence type="ECO:0000313" key="6">
    <source>
        <dbReference type="Proteomes" id="UP000515734"/>
    </source>
</evidence>
<accession>A0A6S6P5L8</accession>
<dbReference type="Proteomes" id="UP000515734">
    <property type="component" value="Chromosome"/>
</dbReference>
<reference evidence="5 6" key="1">
    <citation type="submission" date="2020-07" db="EMBL/GenBank/DDBJ databases">
        <title>Complete genome sequence of Mycolicibacterium litorale like strain isolated from cardiac implantable electronic device infection.</title>
        <authorList>
            <person name="Fukano H."/>
            <person name="Miyama H."/>
            <person name="Hoshino Y."/>
        </authorList>
    </citation>
    <scope>NUCLEOTIDE SEQUENCE [LARGE SCALE GENOMIC DNA]</scope>
    <source>
        <strain evidence="5 6">NIIDNTM18</strain>
    </source>
</reference>
<feature type="domain" description="GAF" evidence="3">
    <location>
        <begin position="42"/>
        <end position="185"/>
    </location>
</feature>
<dbReference type="SMART" id="SM00331">
    <property type="entry name" value="PP2C_SIG"/>
    <property type="match status" value="1"/>
</dbReference>
<evidence type="ECO:0000256" key="2">
    <source>
        <dbReference type="SAM" id="MobiDB-lite"/>
    </source>
</evidence>
<dbReference type="PANTHER" id="PTHR43156">
    <property type="entry name" value="STAGE II SPORULATION PROTEIN E-RELATED"/>
    <property type="match status" value="1"/>
</dbReference>
<dbReference type="GO" id="GO:0016791">
    <property type="term" value="F:phosphatase activity"/>
    <property type="evidence" value="ECO:0007669"/>
    <property type="project" value="TreeGrafter"/>
</dbReference>
<name>A0A6S6P5L8_9MYCO</name>
<evidence type="ECO:0000313" key="5">
    <source>
        <dbReference type="EMBL" id="BCI53336.1"/>
    </source>
</evidence>
<dbReference type="SMART" id="SM00065">
    <property type="entry name" value="GAF"/>
    <property type="match status" value="1"/>
</dbReference>
<dbReference type="PANTHER" id="PTHR43156:SF2">
    <property type="entry name" value="STAGE II SPORULATION PROTEIN E"/>
    <property type="match status" value="1"/>
</dbReference>
<dbReference type="Pfam" id="PF01590">
    <property type="entry name" value="GAF"/>
    <property type="match status" value="1"/>
</dbReference>
<organism evidence="5 6">
    <name type="scientific">Mycolicibacterium litorale</name>
    <dbReference type="NCBI Taxonomy" id="758802"/>
    <lineage>
        <taxon>Bacteria</taxon>
        <taxon>Bacillati</taxon>
        <taxon>Actinomycetota</taxon>
        <taxon>Actinomycetes</taxon>
        <taxon>Mycobacteriales</taxon>
        <taxon>Mycobacteriaceae</taxon>
        <taxon>Mycolicibacterium</taxon>
    </lineage>
</organism>
<dbReference type="Pfam" id="PF07228">
    <property type="entry name" value="SpoIIE"/>
    <property type="match status" value="1"/>
</dbReference>
<proteinExistence type="predicted"/>
<dbReference type="SUPFAM" id="SSF55781">
    <property type="entry name" value="GAF domain-like"/>
    <property type="match status" value="1"/>
</dbReference>
<keyword evidence="1" id="KW-0378">Hydrolase</keyword>
<feature type="domain" description="PPM-type phosphatase" evidence="4">
    <location>
        <begin position="224"/>
        <end position="441"/>
    </location>
</feature>
<dbReference type="InterPro" id="IPR003018">
    <property type="entry name" value="GAF"/>
</dbReference>
<feature type="region of interest" description="Disordered" evidence="2">
    <location>
        <begin position="1"/>
        <end position="20"/>
    </location>
</feature>
<dbReference type="AlphaFoldDB" id="A0A6S6P5L8"/>
<dbReference type="Gene3D" id="3.30.450.40">
    <property type="match status" value="1"/>
</dbReference>